<comment type="caution">
    <text evidence="1">The sequence shown here is derived from an EMBL/GenBank/DDBJ whole genome shotgun (WGS) entry which is preliminary data.</text>
</comment>
<gene>
    <name evidence="1" type="ORF">PLXY2_LOCUS10002</name>
</gene>
<keyword evidence="2" id="KW-1185">Reference proteome</keyword>
<accession>A0A8S4FTV9</accession>
<evidence type="ECO:0000313" key="1">
    <source>
        <dbReference type="EMBL" id="CAG9130604.1"/>
    </source>
</evidence>
<dbReference type="AlphaFoldDB" id="A0A8S4FTV9"/>
<dbReference type="EMBL" id="CAJHNJ030000042">
    <property type="protein sequence ID" value="CAG9130604.1"/>
    <property type="molecule type" value="Genomic_DNA"/>
</dbReference>
<organism evidence="1 2">
    <name type="scientific">Plutella xylostella</name>
    <name type="common">Diamondback moth</name>
    <name type="synonym">Plutella maculipennis</name>
    <dbReference type="NCBI Taxonomy" id="51655"/>
    <lineage>
        <taxon>Eukaryota</taxon>
        <taxon>Metazoa</taxon>
        <taxon>Ecdysozoa</taxon>
        <taxon>Arthropoda</taxon>
        <taxon>Hexapoda</taxon>
        <taxon>Insecta</taxon>
        <taxon>Pterygota</taxon>
        <taxon>Neoptera</taxon>
        <taxon>Endopterygota</taxon>
        <taxon>Lepidoptera</taxon>
        <taxon>Glossata</taxon>
        <taxon>Ditrysia</taxon>
        <taxon>Yponomeutoidea</taxon>
        <taxon>Plutellidae</taxon>
        <taxon>Plutella</taxon>
    </lineage>
</organism>
<reference evidence="1" key="1">
    <citation type="submission" date="2020-11" db="EMBL/GenBank/DDBJ databases">
        <authorList>
            <person name="Whiteford S."/>
        </authorList>
    </citation>
    <scope>NUCLEOTIDE SEQUENCE</scope>
</reference>
<protein>
    <submittedName>
        <fullName evidence="1">(diamondback moth) hypothetical protein</fullName>
    </submittedName>
</protein>
<evidence type="ECO:0000313" key="2">
    <source>
        <dbReference type="Proteomes" id="UP000653454"/>
    </source>
</evidence>
<dbReference type="Proteomes" id="UP000653454">
    <property type="component" value="Unassembled WGS sequence"/>
</dbReference>
<proteinExistence type="predicted"/>
<sequence length="31" mass="3570">MRTIWSWSSEYSTCALARLMTARSMGSRSSR</sequence>
<name>A0A8S4FTV9_PLUXY</name>